<keyword evidence="10" id="KW-1185">Reference proteome</keyword>
<dbReference type="Proteomes" id="UP001230188">
    <property type="component" value="Unassembled WGS sequence"/>
</dbReference>
<dbReference type="PROSITE" id="PS50174">
    <property type="entry name" value="G_PATCH"/>
    <property type="match status" value="1"/>
</dbReference>
<dbReference type="AlphaFoldDB" id="A0AAD7U4H6"/>
<evidence type="ECO:0000256" key="1">
    <source>
        <dbReference type="ARBA" id="ARBA00004604"/>
    </source>
</evidence>
<feature type="compositionally biased region" description="Basic residues" evidence="7">
    <location>
        <begin position="154"/>
        <end position="169"/>
    </location>
</feature>
<evidence type="ECO:0000259" key="8">
    <source>
        <dbReference type="PROSITE" id="PS50174"/>
    </source>
</evidence>
<dbReference type="GO" id="GO:0006364">
    <property type="term" value="P:rRNA processing"/>
    <property type="evidence" value="ECO:0007669"/>
    <property type="project" value="UniProtKB-KW"/>
</dbReference>
<name>A0AAD7U4H6_9STRA</name>
<evidence type="ECO:0000313" key="10">
    <source>
        <dbReference type="Proteomes" id="UP001230188"/>
    </source>
</evidence>
<sequence>MEVSGVAERMMKNMGWSAGKGLGKNETGIVASIKVAKRVDGEGLGAKKDHAGNDGWGATAGAFSSALAALSHKYGGDEDVAVKKVKTRAPRIARASVLRSKDTSLYSDHDMKAILGHAAKEPGDKRASSSSSAGKKRKKASKDSRSSSEDDRRAKKKTPKKRCSATKTV</sequence>
<feature type="compositionally biased region" description="Basic and acidic residues" evidence="7">
    <location>
        <begin position="113"/>
        <end position="127"/>
    </location>
</feature>
<dbReference type="PANTHER" id="PTHR23149:SF31">
    <property type="entry name" value="PROTEIN PXR1"/>
    <property type="match status" value="1"/>
</dbReference>
<accession>A0AAD7U4H6</accession>
<feature type="domain" description="G-patch" evidence="8">
    <location>
        <begin position="3"/>
        <end position="49"/>
    </location>
</feature>
<keyword evidence="3" id="KW-0698">rRNA processing</keyword>
<keyword evidence="2" id="KW-0690">Ribosome biogenesis</keyword>
<evidence type="ECO:0000256" key="7">
    <source>
        <dbReference type="SAM" id="MobiDB-lite"/>
    </source>
</evidence>
<evidence type="ECO:0000313" key="9">
    <source>
        <dbReference type="EMBL" id="KAJ8598187.1"/>
    </source>
</evidence>
<reference evidence="9" key="1">
    <citation type="submission" date="2023-01" db="EMBL/GenBank/DDBJ databases">
        <title>Metagenome sequencing of chrysophaentin producing Chrysophaeum taylorii.</title>
        <authorList>
            <person name="Davison J."/>
            <person name="Bewley C."/>
        </authorList>
    </citation>
    <scope>NUCLEOTIDE SEQUENCE</scope>
    <source>
        <strain evidence="9">NIES-1699</strain>
    </source>
</reference>
<dbReference type="SMART" id="SM00443">
    <property type="entry name" value="G_patch"/>
    <property type="match status" value="1"/>
</dbReference>
<dbReference type="PANTHER" id="PTHR23149">
    <property type="entry name" value="G PATCH DOMAIN CONTAINING PROTEIN"/>
    <property type="match status" value="1"/>
</dbReference>
<comment type="caution">
    <text evidence="9">The sequence shown here is derived from an EMBL/GenBank/DDBJ whole genome shotgun (WGS) entry which is preliminary data.</text>
</comment>
<proteinExistence type="inferred from homology"/>
<dbReference type="EMBL" id="JAQMWT010000685">
    <property type="protein sequence ID" value="KAJ8598187.1"/>
    <property type="molecule type" value="Genomic_DNA"/>
</dbReference>
<comment type="subcellular location">
    <subcellularLocation>
        <location evidence="1">Nucleus</location>
        <location evidence="1">Nucleolus</location>
    </subcellularLocation>
</comment>
<organism evidence="9 10">
    <name type="scientific">Chrysophaeum taylorii</name>
    <dbReference type="NCBI Taxonomy" id="2483200"/>
    <lineage>
        <taxon>Eukaryota</taxon>
        <taxon>Sar</taxon>
        <taxon>Stramenopiles</taxon>
        <taxon>Ochrophyta</taxon>
        <taxon>Pelagophyceae</taxon>
        <taxon>Pelagomonadales</taxon>
        <taxon>Pelagomonadaceae</taxon>
        <taxon>Chrysophaeum</taxon>
    </lineage>
</organism>
<evidence type="ECO:0000256" key="6">
    <source>
        <dbReference type="ARBA" id="ARBA00041961"/>
    </source>
</evidence>
<evidence type="ECO:0000256" key="5">
    <source>
        <dbReference type="ARBA" id="ARBA00038007"/>
    </source>
</evidence>
<comment type="similarity">
    <text evidence="5">Belongs to the PINX1 family.</text>
</comment>
<dbReference type="InterPro" id="IPR000467">
    <property type="entry name" value="G_patch_dom"/>
</dbReference>
<gene>
    <name evidence="9" type="ORF">CTAYLR_007389</name>
</gene>
<evidence type="ECO:0000256" key="2">
    <source>
        <dbReference type="ARBA" id="ARBA00022517"/>
    </source>
</evidence>
<evidence type="ECO:0000256" key="3">
    <source>
        <dbReference type="ARBA" id="ARBA00022552"/>
    </source>
</evidence>
<dbReference type="InterPro" id="IPR050656">
    <property type="entry name" value="PINX1"/>
</dbReference>
<feature type="region of interest" description="Disordered" evidence="7">
    <location>
        <begin position="113"/>
        <end position="169"/>
    </location>
</feature>
<dbReference type="GO" id="GO:0003676">
    <property type="term" value="F:nucleic acid binding"/>
    <property type="evidence" value="ECO:0007669"/>
    <property type="project" value="InterPro"/>
</dbReference>
<dbReference type="GO" id="GO:0005730">
    <property type="term" value="C:nucleolus"/>
    <property type="evidence" value="ECO:0007669"/>
    <property type="project" value="UniProtKB-SubCell"/>
</dbReference>
<protein>
    <recommendedName>
        <fullName evidence="6">PinX1-related protein 1</fullName>
    </recommendedName>
</protein>
<dbReference type="Pfam" id="PF01585">
    <property type="entry name" value="G-patch"/>
    <property type="match status" value="1"/>
</dbReference>
<evidence type="ECO:0000256" key="4">
    <source>
        <dbReference type="ARBA" id="ARBA00023242"/>
    </source>
</evidence>
<feature type="compositionally biased region" description="Basic and acidic residues" evidence="7">
    <location>
        <begin position="141"/>
        <end position="153"/>
    </location>
</feature>
<keyword evidence="4" id="KW-0539">Nucleus</keyword>